<dbReference type="Proteomes" id="UP001146120">
    <property type="component" value="Unassembled WGS sequence"/>
</dbReference>
<keyword evidence="6" id="KW-0472">Membrane</keyword>
<dbReference type="Pfam" id="PF03133">
    <property type="entry name" value="TTL"/>
    <property type="match status" value="1"/>
</dbReference>
<keyword evidence="2" id="KW-0547">Nucleotide-binding</keyword>
<keyword evidence="7" id="KW-0732">Signal</keyword>
<dbReference type="Pfam" id="PF23106">
    <property type="entry name" value="EGF_Teneurin"/>
    <property type="match status" value="1"/>
</dbReference>
<accession>A0AAV2Z423</accession>
<dbReference type="PROSITE" id="PS51221">
    <property type="entry name" value="TTL"/>
    <property type="match status" value="1"/>
</dbReference>
<feature type="domain" description="EGF-like" evidence="8">
    <location>
        <begin position="569"/>
        <end position="580"/>
    </location>
</feature>
<feature type="chain" id="PRO_5043774685" description="Tubulin--tyrosine ligase-like protein 5" evidence="7">
    <location>
        <begin position="24"/>
        <end position="677"/>
    </location>
</feature>
<evidence type="ECO:0000256" key="3">
    <source>
        <dbReference type="ARBA" id="ARBA00022840"/>
    </source>
</evidence>
<evidence type="ECO:0000259" key="8">
    <source>
        <dbReference type="PROSITE" id="PS00022"/>
    </source>
</evidence>
<keyword evidence="10" id="KW-1185">Reference proteome</keyword>
<dbReference type="GO" id="GO:0015631">
    <property type="term" value="F:tubulin binding"/>
    <property type="evidence" value="ECO:0007669"/>
    <property type="project" value="TreeGrafter"/>
</dbReference>
<keyword evidence="6" id="KW-0812">Transmembrane</keyword>
<dbReference type="GO" id="GO:0000226">
    <property type="term" value="P:microtubule cytoskeleton organization"/>
    <property type="evidence" value="ECO:0007669"/>
    <property type="project" value="TreeGrafter"/>
</dbReference>
<keyword evidence="1" id="KW-0436">Ligase</keyword>
<evidence type="ECO:0000313" key="10">
    <source>
        <dbReference type="Proteomes" id="UP001146120"/>
    </source>
</evidence>
<proteinExistence type="predicted"/>
<dbReference type="GO" id="GO:0070740">
    <property type="term" value="F:tubulin-glutamic acid ligase activity"/>
    <property type="evidence" value="ECO:0007669"/>
    <property type="project" value="TreeGrafter"/>
</dbReference>
<feature type="transmembrane region" description="Helical" evidence="6">
    <location>
        <begin position="646"/>
        <end position="667"/>
    </location>
</feature>
<dbReference type="PANTHER" id="PTHR12241:SF145">
    <property type="entry name" value="TUBULIN POLYGLUTAMYLASE TTLL5"/>
    <property type="match status" value="1"/>
</dbReference>
<comment type="catalytic activity">
    <reaction evidence="5">
        <text>L-glutamyl-[protein] + L-glutamate + ATP = gamma-L-glutamyl-L-glutamyl-[protein] + ADP + phosphate + H(+)</text>
        <dbReference type="Rhea" id="RHEA:60144"/>
        <dbReference type="Rhea" id="RHEA-COMP:10208"/>
        <dbReference type="Rhea" id="RHEA-COMP:15517"/>
        <dbReference type="ChEBI" id="CHEBI:15378"/>
        <dbReference type="ChEBI" id="CHEBI:29973"/>
        <dbReference type="ChEBI" id="CHEBI:29985"/>
        <dbReference type="ChEBI" id="CHEBI:30616"/>
        <dbReference type="ChEBI" id="CHEBI:43474"/>
        <dbReference type="ChEBI" id="CHEBI:143622"/>
        <dbReference type="ChEBI" id="CHEBI:456216"/>
    </reaction>
    <physiologicalReaction direction="left-to-right" evidence="5">
        <dbReference type="Rhea" id="RHEA:60145"/>
    </physiologicalReaction>
</comment>
<evidence type="ECO:0000256" key="2">
    <source>
        <dbReference type="ARBA" id="ARBA00022741"/>
    </source>
</evidence>
<dbReference type="EMBL" id="DAKRPA010000043">
    <property type="protein sequence ID" value="DBA01688.1"/>
    <property type="molecule type" value="Genomic_DNA"/>
</dbReference>
<gene>
    <name evidence="9" type="ORF">N0F65_010339</name>
</gene>
<keyword evidence="3" id="KW-0067">ATP-binding</keyword>
<evidence type="ECO:0000313" key="9">
    <source>
        <dbReference type="EMBL" id="DBA01688.1"/>
    </source>
</evidence>
<feature type="signal peptide" evidence="7">
    <location>
        <begin position="1"/>
        <end position="23"/>
    </location>
</feature>
<comment type="caution">
    <text evidence="9">The sequence shown here is derived from an EMBL/GenBank/DDBJ whole genome shotgun (WGS) entry which is preliminary data.</text>
</comment>
<protein>
    <recommendedName>
        <fullName evidence="4">Tubulin--tyrosine ligase-like protein 5</fullName>
    </recommendedName>
</protein>
<dbReference type="SUPFAM" id="SSF57196">
    <property type="entry name" value="EGF/Laminin"/>
    <property type="match status" value="1"/>
</dbReference>
<sequence length="677" mass="78386">MRSLARVAAFVCALLAYAPEAHATTAPLSSRQRPTARFFLAEEPRTEHGLLLKQLERLGVQRYIPPNSQDKNRAAQDPFFLWSFVPKNSDQMDLVWSVVPSPPFGQIDFPQQFHAKVNHLPGAERLTRRDDFRDHAEQSASRLGRFHFNFAPKYFVLPRDDAKLRQAFQDVLKSVEFEMKRERDWYIYQRFLVREKVTSDQNEGAASPGEIINTEEELDEKLKGKFQGKEVEVIQYIEPLLLDNHKFNVGFYVVVTSLDPLRVYIHSNALVKVAKVPYSNKVGPSTDKNMYTLDEYLPPWDFPELQQFFREFPSKEREGTNAWGVIKEYFDLKGMDVQRLQKEVDDAIVKTVASNRAHFQEQIGKLKHSTVDGEVQNMQERFFELFKFDVEIDDNLKPWVVKIHSNPSLVPEKSVFGTDEAIKSGMLFDTLNLVGVHPQSKPPYESAMPSFKLDAKQCTIKCIDKERAWDMSCWQCPGWYSPGVARKLYDGVHEYARRGGYRLAYPDMMRDYSKYFDAGGLSIHDHAFQRYLRSFSVGYAQGTNDDENAFTCIYREHCSNHGDCVNGKCKCNPNYEGATCYIPKDLEREQELEREEQERQLNEQAHSPETWKERMGQLKNKILHPSLPQASMPKLSEVDRFSLSKLLFALTVLAAFLFVVYRAFLVYTQPSLDRKYN</sequence>
<dbReference type="PROSITE" id="PS00022">
    <property type="entry name" value="EGF_1"/>
    <property type="match status" value="1"/>
</dbReference>
<dbReference type="InterPro" id="IPR004344">
    <property type="entry name" value="TTL/TTLL_fam"/>
</dbReference>
<dbReference type="Gene3D" id="3.30.470.20">
    <property type="entry name" value="ATP-grasp fold, B domain"/>
    <property type="match status" value="1"/>
</dbReference>
<dbReference type="AlphaFoldDB" id="A0AAV2Z423"/>
<evidence type="ECO:0000256" key="1">
    <source>
        <dbReference type="ARBA" id="ARBA00022598"/>
    </source>
</evidence>
<evidence type="ECO:0000256" key="6">
    <source>
        <dbReference type="SAM" id="Phobius"/>
    </source>
</evidence>
<dbReference type="PANTHER" id="PTHR12241">
    <property type="entry name" value="TUBULIN POLYGLUTAMYLASE"/>
    <property type="match status" value="1"/>
</dbReference>
<keyword evidence="6" id="KW-1133">Transmembrane helix</keyword>
<evidence type="ECO:0000256" key="7">
    <source>
        <dbReference type="SAM" id="SignalP"/>
    </source>
</evidence>
<dbReference type="CDD" id="cd00054">
    <property type="entry name" value="EGF_CA"/>
    <property type="match status" value="1"/>
</dbReference>
<dbReference type="GO" id="GO:0005524">
    <property type="term" value="F:ATP binding"/>
    <property type="evidence" value="ECO:0007669"/>
    <property type="project" value="UniProtKB-KW"/>
</dbReference>
<name>A0AAV2Z423_9STRA</name>
<evidence type="ECO:0000256" key="4">
    <source>
        <dbReference type="ARBA" id="ARBA00041448"/>
    </source>
</evidence>
<reference evidence="9" key="2">
    <citation type="journal article" date="2023" name="Microbiol Resour">
        <title>Decontamination and Annotation of the Draft Genome Sequence of the Oomycete Lagenidium giganteum ARSEF 373.</title>
        <authorList>
            <person name="Morgan W.R."/>
            <person name="Tartar A."/>
        </authorList>
    </citation>
    <scope>NUCLEOTIDE SEQUENCE</scope>
    <source>
        <strain evidence="9">ARSEF 373</strain>
    </source>
</reference>
<reference evidence="9" key="1">
    <citation type="submission" date="2022-11" db="EMBL/GenBank/DDBJ databases">
        <authorList>
            <person name="Morgan W.R."/>
            <person name="Tartar A."/>
        </authorList>
    </citation>
    <scope>NUCLEOTIDE SEQUENCE</scope>
    <source>
        <strain evidence="9">ARSEF 373</strain>
    </source>
</reference>
<dbReference type="Gene3D" id="2.10.25.10">
    <property type="entry name" value="Laminin"/>
    <property type="match status" value="1"/>
</dbReference>
<dbReference type="GO" id="GO:0036064">
    <property type="term" value="C:ciliary basal body"/>
    <property type="evidence" value="ECO:0007669"/>
    <property type="project" value="TreeGrafter"/>
</dbReference>
<dbReference type="InterPro" id="IPR000742">
    <property type="entry name" value="EGF"/>
</dbReference>
<evidence type="ECO:0000256" key="5">
    <source>
        <dbReference type="ARBA" id="ARBA00049274"/>
    </source>
</evidence>
<organism evidence="9 10">
    <name type="scientific">Lagenidium giganteum</name>
    <dbReference type="NCBI Taxonomy" id="4803"/>
    <lineage>
        <taxon>Eukaryota</taxon>
        <taxon>Sar</taxon>
        <taxon>Stramenopiles</taxon>
        <taxon>Oomycota</taxon>
        <taxon>Peronosporomycetes</taxon>
        <taxon>Pythiales</taxon>
        <taxon>Pythiaceae</taxon>
    </lineage>
</organism>